<gene>
    <name evidence="9" type="ORF">SacxiDRAFT_2038</name>
</gene>
<comment type="similarity">
    <text evidence="2">Belongs to the peptidase S54 family.</text>
</comment>
<dbReference type="STRING" id="882086.SacxiDRAFT_2038"/>
<dbReference type="HOGENOM" id="CLU_055068_2_1_11"/>
<evidence type="ECO:0000256" key="2">
    <source>
        <dbReference type="ARBA" id="ARBA00009045"/>
    </source>
</evidence>
<dbReference type="GO" id="GO:0016020">
    <property type="term" value="C:membrane"/>
    <property type="evidence" value="ECO:0007669"/>
    <property type="project" value="UniProtKB-SubCell"/>
</dbReference>
<evidence type="ECO:0000259" key="8">
    <source>
        <dbReference type="Pfam" id="PF01694"/>
    </source>
</evidence>
<keyword evidence="5 7" id="KW-1133">Transmembrane helix</keyword>
<feature type="domain" description="Peptidase S54 rhomboid" evidence="8">
    <location>
        <begin position="140"/>
        <end position="269"/>
    </location>
</feature>
<dbReference type="PANTHER" id="PTHR43731">
    <property type="entry name" value="RHOMBOID PROTEASE"/>
    <property type="match status" value="1"/>
</dbReference>
<dbReference type="PANTHER" id="PTHR43731:SF14">
    <property type="entry name" value="PRESENILIN-ASSOCIATED RHOMBOID-LIKE PROTEIN, MITOCHONDRIAL"/>
    <property type="match status" value="1"/>
</dbReference>
<accession>I0V2C0</accession>
<organism evidence="9 10">
    <name type="scientific">Saccharomonospora xinjiangensis XJ-54</name>
    <dbReference type="NCBI Taxonomy" id="882086"/>
    <lineage>
        <taxon>Bacteria</taxon>
        <taxon>Bacillati</taxon>
        <taxon>Actinomycetota</taxon>
        <taxon>Actinomycetes</taxon>
        <taxon>Pseudonocardiales</taxon>
        <taxon>Pseudonocardiaceae</taxon>
        <taxon>Saccharomonospora</taxon>
    </lineage>
</organism>
<evidence type="ECO:0000256" key="5">
    <source>
        <dbReference type="ARBA" id="ARBA00022989"/>
    </source>
</evidence>
<dbReference type="SUPFAM" id="SSF144091">
    <property type="entry name" value="Rhomboid-like"/>
    <property type="match status" value="1"/>
</dbReference>
<feature type="transmembrane region" description="Helical" evidence="7">
    <location>
        <begin position="180"/>
        <end position="200"/>
    </location>
</feature>
<dbReference type="AlphaFoldDB" id="I0V2C0"/>
<dbReference type="Pfam" id="PF01694">
    <property type="entry name" value="Rhomboid"/>
    <property type="match status" value="1"/>
</dbReference>
<dbReference type="InterPro" id="IPR050925">
    <property type="entry name" value="Rhomboid_protease_S54"/>
</dbReference>
<dbReference type="Gene3D" id="1.20.1540.10">
    <property type="entry name" value="Rhomboid-like"/>
    <property type="match status" value="1"/>
</dbReference>
<evidence type="ECO:0000256" key="4">
    <source>
        <dbReference type="ARBA" id="ARBA00022801"/>
    </source>
</evidence>
<feature type="transmembrane region" description="Helical" evidence="7">
    <location>
        <begin position="279"/>
        <end position="298"/>
    </location>
</feature>
<dbReference type="Proteomes" id="UP000004691">
    <property type="component" value="Unassembled WGS sequence"/>
</dbReference>
<evidence type="ECO:0000256" key="3">
    <source>
        <dbReference type="ARBA" id="ARBA00022692"/>
    </source>
</evidence>
<comment type="subcellular location">
    <subcellularLocation>
        <location evidence="1">Membrane</location>
        <topology evidence="1">Multi-pass membrane protein</topology>
    </subcellularLocation>
</comment>
<keyword evidence="10" id="KW-1185">Reference proteome</keyword>
<dbReference type="OrthoDB" id="9807874at2"/>
<feature type="transmembrane region" description="Helical" evidence="7">
    <location>
        <begin position="93"/>
        <end position="113"/>
    </location>
</feature>
<dbReference type="InterPro" id="IPR035952">
    <property type="entry name" value="Rhomboid-like_sf"/>
</dbReference>
<keyword evidence="4" id="KW-0378">Hydrolase</keyword>
<evidence type="ECO:0000256" key="1">
    <source>
        <dbReference type="ARBA" id="ARBA00004141"/>
    </source>
</evidence>
<keyword evidence="3 7" id="KW-0812">Transmembrane</keyword>
<keyword evidence="6 7" id="KW-0472">Membrane</keyword>
<evidence type="ECO:0000256" key="6">
    <source>
        <dbReference type="ARBA" id="ARBA00023136"/>
    </source>
</evidence>
<protein>
    <submittedName>
        <fullName evidence="9">Putative membrane protein</fullName>
    </submittedName>
</protein>
<evidence type="ECO:0000313" key="9">
    <source>
        <dbReference type="EMBL" id="EID54273.1"/>
    </source>
</evidence>
<feature type="transmembrane region" description="Helical" evidence="7">
    <location>
        <begin position="149"/>
        <end position="168"/>
    </location>
</feature>
<evidence type="ECO:0000313" key="10">
    <source>
        <dbReference type="Proteomes" id="UP000004691"/>
    </source>
</evidence>
<dbReference type="EMBL" id="JH636049">
    <property type="protein sequence ID" value="EID54273.1"/>
    <property type="molecule type" value="Genomic_DNA"/>
</dbReference>
<proteinExistence type="inferred from homology"/>
<dbReference type="RefSeq" id="WP_006238423.1">
    <property type="nucleotide sequence ID" value="NZ_JH636049.1"/>
</dbReference>
<name>I0V2C0_9PSEU</name>
<dbReference type="GO" id="GO:0004252">
    <property type="term" value="F:serine-type endopeptidase activity"/>
    <property type="evidence" value="ECO:0007669"/>
    <property type="project" value="InterPro"/>
</dbReference>
<dbReference type="eggNOG" id="COG0705">
    <property type="taxonomic scope" value="Bacteria"/>
</dbReference>
<reference evidence="9 10" key="1">
    <citation type="submission" date="2012-01" db="EMBL/GenBank/DDBJ databases">
        <title>Improved High-Quality Draft sequence of Saccharomonospora xinjiangensis XJ-54.</title>
        <authorList>
            <consortium name="US DOE Joint Genome Institute"/>
            <person name="Lucas S."/>
            <person name="Han J."/>
            <person name="Lapidus A."/>
            <person name="Cheng J.-F."/>
            <person name="Goodwin L."/>
            <person name="Pitluck S."/>
            <person name="Peters L."/>
            <person name="Mikhailova N."/>
            <person name="Teshima H."/>
            <person name="Detter J.C."/>
            <person name="Han C."/>
            <person name="Tapia R."/>
            <person name="Land M."/>
            <person name="Hauser L."/>
            <person name="Kyrpides N."/>
            <person name="Ivanova N."/>
            <person name="Pagani I."/>
            <person name="Brambilla E.-M."/>
            <person name="Klenk H.-P."/>
            <person name="Woyke T."/>
        </authorList>
    </citation>
    <scope>NUCLEOTIDE SEQUENCE [LARGE SCALE GENOMIC DNA]</scope>
    <source>
        <strain evidence="9 10">XJ-54</strain>
    </source>
</reference>
<sequence length="317" mass="33940">MTEPPNPPPFGRPAQQAALPGCWWHPARQTGLRCVRCDRPACPDCLREASVGHQCIDCVTSARQHHRAASSSYRRAGYGERTVTGALMPRRPVVVPLLIAVNVVVFVLTAFQARDAMNNYNSPVFAEGVLWPQAVVAFDEWWRLITSGFLHYGLLHLAMNMLALWVLGRDLEMLLGRVRFLAVYFVSMLGGGAAVFAFGAPETSTAGASGAIYGLMGAMLVAVLRLRLNPTTAIGIIVLNLILTVSIPNISLLGHLGGLAAGAVAMVAMVYAPEKNRAVYQAATVAFVAAALIGLVVYRDARIAEQLCAVYPALCGA</sequence>
<evidence type="ECO:0000256" key="7">
    <source>
        <dbReference type="SAM" id="Phobius"/>
    </source>
</evidence>
<feature type="transmembrane region" description="Helical" evidence="7">
    <location>
        <begin position="206"/>
        <end position="224"/>
    </location>
</feature>
<dbReference type="InterPro" id="IPR022764">
    <property type="entry name" value="Peptidase_S54_rhomboid_dom"/>
</dbReference>